<proteinExistence type="predicted"/>
<dbReference type="AlphaFoldDB" id="A0A2B7WGI0"/>
<sequence>MATEPKSNSPELPDTDPVLYIYNISKGSYSAESPTTVKEPHKLFSKEYLNKLQTFLDDESIWVFQSSFSPNSAHITIGSSGPVSPTEYPLVFIYNTNRKESPQTSHCPSEDKGPDQGLLQEYIDTLKLYLDDEPFSVMHSNYSPDSAHITVDFS</sequence>
<organism evidence="1 2">
    <name type="scientific">Helicocarpus griseus UAMH5409</name>
    <dbReference type="NCBI Taxonomy" id="1447875"/>
    <lineage>
        <taxon>Eukaryota</taxon>
        <taxon>Fungi</taxon>
        <taxon>Dikarya</taxon>
        <taxon>Ascomycota</taxon>
        <taxon>Pezizomycotina</taxon>
        <taxon>Eurotiomycetes</taxon>
        <taxon>Eurotiomycetidae</taxon>
        <taxon>Onygenales</taxon>
        <taxon>Ajellomycetaceae</taxon>
        <taxon>Helicocarpus</taxon>
    </lineage>
</organism>
<keyword evidence="2" id="KW-1185">Reference proteome</keyword>
<gene>
    <name evidence="1" type="ORF">AJ79_09921</name>
</gene>
<comment type="caution">
    <text evidence="1">The sequence shown here is derived from an EMBL/GenBank/DDBJ whole genome shotgun (WGS) entry which is preliminary data.</text>
</comment>
<dbReference type="Proteomes" id="UP000223968">
    <property type="component" value="Unassembled WGS sequence"/>
</dbReference>
<reference evidence="1 2" key="1">
    <citation type="submission" date="2017-10" db="EMBL/GenBank/DDBJ databases">
        <title>Comparative genomics in systemic dimorphic fungi from Ajellomycetaceae.</title>
        <authorList>
            <person name="Munoz J.F."/>
            <person name="Mcewen J.G."/>
            <person name="Clay O.K."/>
            <person name="Cuomo C.A."/>
        </authorList>
    </citation>
    <scope>NUCLEOTIDE SEQUENCE [LARGE SCALE GENOMIC DNA]</scope>
    <source>
        <strain evidence="1 2">UAMH5409</strain>
    </source>
</reference>
<protein>
    <submittedName>
        <fullName evidence="1">Uncharacterized protein</fullName>
    </submittedName>
</protein>
<name>A0A2B7WGI0_9EURO</name>
<evidence type="ECO:0000313" key="2">
    <source>
        <dbReference type="Proteomes" id="UP000223968"/>
    </source>
</evidence>
<dbReference type="EMBL" id="PDNB01000320">
    <property type="protein sequence ID" value="PGG95674.1"/>
    <property type="molecule type" value="Genomic_DNA"/>
</dbReference>
<accession>A0A2B7WGI0</accession>
<evidence type="ECO:0000313" key="1">
    <source>
        <dbReference type="EMBL" id="PGG95674.1"/>
    </source>
</evidence>
<dbReference type="OrthoDB" id="4456292at2759"/>